<comment type="subcellular location">
    <subcellularLocation>
        <location evidence="3">Cytoplasm</location>
    </subcellularLocation>
</comment>
<sequence>MINKIKGTIDYSPEKTQVRNHIFQATRFLASQLAYQEIDTPIIENLEVFSRSVGDSDIVRKEMFQFTDKGNRNIVLRPEGTASFVRAYVENKWHTLPNQKFFYIGPMFRYEQPQKGRYRQFFQIGFEHVGEKNYLKDLEVILLAYNLLNAFANDDFTLKINTIGDKETRDKYSKALKEYFSPYKSQLSTISQERLETGNVLRILDDKIDSQLDFVKKAPKISKYLSDESKRYFKNLCGSLKEWDIDYKVSEDLVRGLDYYDEIVFEFIATSRSDKSQAAIIGGGRYSNLINELGGPALSSVGFALGVERLMDFFDNNKLLSIEKLKAQDQSTKFYLVATDKESDIKNLMPFYIALSQIPNFQAILEFSLVRSKKVLEKASKYNANYIITTDLKYPDLFIIKNLTTKERITFSKEDDGVFLLLKFLINDIEFIPEYTLNAIEEILEDE</sequence>
<dbReference type="NCBIfam" id="TIGR00442">
    <property type="entry name" value="hisS"/>
    <property type="match status" value="1"/>
</dbReference>
<comment type="catalytic activity">
    <reaction evidence="3">
        <text>tRNA(His) + L-histidine + ATP = L-histidyl-tRNA(His) + AMP + diphosphate + H(+)</text>
        <dbReference type="Rhea" id="RHEA:17313"/>
        <dbReference type="Rhea" id="RHEA-COMP:9665"/>
        <dbReference type="Rhea" id="RHEA-COMP:9689"/>
        <dbReference type="ChEBI" id="CHEBI:15378"/>
        <dbReference type="ChEBI" id="CHEBI:30616"/>
        <dbReference type="ChEBI" id="CHEBI:33019"/>
        <dbReference type="ChEBI" id="CHEBI:57595"/>
        <dbReference type="ChEBI" id="CHEBI:78442"/>
        <dbReference type="ChEBI" id="CHEBI:78527"/>
        <dbReference type="ChEBI" id="CHEBI:456215"/>
        <dbReference type="EC" id="6.1.1.21"/>
    </reaction>
</comment>
<dbReference type="PANTHER" id="PTHR43707">
    <property type="entry name" value="HISTIDYL-TRNA SYNTHETASE"/>
    <property type="match status" value="1"/>
</dbReference>
<feature type="binding site" evidence="4">
    <location>
        <begin position="79"/>
        <end position="81"/>
    </location>
    <ligand>
        <name>L-histidine</name>
        <dbReference type="ChEBI" id="CHEBI:57595"/>
    </ligand>
</feature>
<proteinExistence type="inferred from homology"/>
<dbReference type="HAMAP" id="MF_00127">
    <property type="entry name" value="His_tRNA_synth"/>
    <property type="match status" value="1"/>
</dbReference>
<protein>
    <recommendedName>
        <fullName evidence="3">Histidine--tRNA ligase</fullName>
        <ecNumber evidence="3">6.1.1.21</ecNumber>
    </recommendedName>
    <alternativeName>
        <fullName evidence="3">Histidyl-tRNA synthetase</fullName>
        <shortName evidence="3">HisRS</shortName>
    </alternativeName>
</protein>
<feature type="binding site" evidence="4">
    <location>
        <begin position="259"/>
        <end position="260"/>
    </location>
    <ligand>
        <name>L-histidine</name>
        <dbReference type="ChEBI" id="CHEBI:57595"/>
    </ligand>
</feature>
<feature type="binding site" evidence="4">
    <location>
        <position position="255"/>
    </location>
    <ligand>
        <name>L-histidine</name>
        <dbReference type="ChEBI" id="CHEBI:57595"/>
    </ligand>
</feature>
<dbReference type="OrthoDB" id="9800814at2"/>
<accession>A0A449AEW3</accession>
<dbReference type="InterPro" id="IPR006195">
    <property type="entry name" value="aa-tRNA-synth_II"/>
</dbReference>
<keyword evidence="3 6" id="KW-0436">Ligase</keyword>
<name>A0A449AEW3_9BACT</name>
<keyword evidence="3" id="KW-0547">Nucleotide-binding</keyword>
<dbReference type="PROSITE" id="PS50862">
    <property type="entry name" value="AA_TRNA_LIGASE_II"/>
    <property type="match status" value="1"/>
</dbReference>
<dbReference type="InterPro" id="IPR045864">
    <property type="entry name" value="aa-tRNA-synth_II/BPL/LPL"/>
</dbReference>
<dbReference type="PANTHER" id="PTHR43707:SF1">
    <property type="entry name" value="HISTIDINE--TRNA LIGASE, MITOCHONDRIAL-RELATED"/>
    <property type="match status" value="1"/>
</dbReference>
<keyword evidence="3" id="KW-0648">Protein biosynthesis</keyword>
<dbReference type="AlphaFoldDB" id="A0A449AEW3"/>
<comment type="subunit">
    <text evidence="3">Homodimer.</text>
</comment>
<evidence type="ECO:0000259" key="5">
    <source>
        <dbReference type="PROSITE" id="PS50862"/>
    </source>
</evidence>
<evidence type="ECO:0000313" key="6">
    <source>
        <dbReference type="EMBL" id="VEU63512.1"/>
    </source>
</evidence>
<feature type="binding site" evidence="4">
    <location>
        <position position="109"/>
    </location>
    <ligand>
        <name>L-histidine</name>
        <dbReference type="ChEBI" id="CHEBI:57595"/>
    </ligand>
</feature>
<evidence type="ECO:0000256" key="4">
    <source>
        <dbReference type="PIRSR" id="PIRSR001549-1"/>
    </source>
</evidence>
<evidence type="ECO:0000256" key="2">
    <source>
        <dbReference type="ARBA" id="ARBA00022840"/>
    </source>
</evidence>
<dbReference type="EC" id="6.1.1.21" evidence="3"/>
<organism evidence="6 7">
    <name type="scientific">Mycoplasmopsis bovirhinis</name>
    <dbReference type="NCBI Taxonomy" id="29553"/>
    <lineage>
        <taxon>Bacteria</taxon>
        <taxon>Bacillati</taxon>
        <taxon>Mycoplasmatota</taxon>
        <taxon>Mycoplasmoidales</taxon>
        <taxon>Metamycoplasmataceae</taxon>
        <taxon>Mycoplasmopsis</taxon>
    </lineage>
</organism>
<dbReference type="InterPro" id="IPR015807">
    <property type="entry name" value="His-tRNA-ligase"/>
</dbReference>
<comment type="similarity">
    <text evidence="1 3">Belongs to the class-II aminoacyl-tRNA synthetase family.</text>
</comment>
<dbReference type="Gene3D" id="3.30.930.10">
    <property type="entry name" value="Bira Bifunctional Protein, Domain 2"/>
    <property type="match status" value="1"/>
</dbReference>
<feature type="binding site" evidence="4">
    <location>
        <position position="127"/>
    </location>
    <ligand>
        <name>L-histidine</name>
        <dbReference type="ChEBI" id="CHEBI:57595"/>
    </ligand>
</feature>
<dbReference type="RefSeq" id="WP_129621728.1">
    <property type="nucleotide sequence ID" value="NZ_LR214972.1"/>
</dbReference>
<dbReference type="GO" id="GO:0005737">
    <property type="term" value="C:cytoplasm"/>
    <property type="evidence" value="ECO:0007669"/>
    <property type="project" value="UniProtKB-SubCell"/>
</dbReference>
<dbReference type="Pfam" id="PF13393">
    <property type="entry name" value="tRNA-synt_His"/>
    <property type="match status" value="1"/>
</dbReference>
<keyword evidence="3" id="KW-0963">Cytoplasm</keyword>
<dbReference type="GO" id="GO:0006427">
    <property type="term" value="P:histidyl-tRNA aminoacylation"/>
    <property type="evidence" value="ECO:0007669"/>
    <property type="project" value="UniProtKB-UniRule"/>
</dbReference>
<keyword evidence="7" id="KW-1185">Reference proteome</keyword>
<keyword evidence="3 6" id="KW-0030">Aminoacyl-tRNA synthetase</keyword>
<gene>
    <name evidence="3 6" type="primary">hisS</name>
    <name evidence="6" type="ORF">NCTC10118_00539</name>
</gene>
<dbReference type="EMBL" id="LR214972">
    <property type="protein sequence ID" value="VEU63512.1"/>
    <property type="molecule type" value="Genomic_DNA"/>
</dbReference>
<dbReference type="CDD" id="cd00773">
    <property type="entry name" value="HisRS-like_core"/>
    <property type="match status" value="1"/>
</dbReference>
<evidence type="ECO:0000256" key="3">
    <source>
        <dbReference type="HAMAP-Rule" id="MF_00127"/>
    </source>
</evidence>
<dbReference type="InterPro" id="IPR041715">
    <property type="entry name" value="HisRS-like_core"/>
</dbReference>
<dbReference type="GO" id="GO:0004821">
    <property type="term" value="F:histidine-tRNA ligase activity"/>
    <property type="evidence" value="ECO:0007669"/>
    <property type="project" value="UniProtKB-UniRule"/>
</dbReference>
<feature type="domain" description="Aminoacyl-transfer RNA synthetases class-II family profile" evidence="5">
    <location>
        <begin position="1"/>
        <end position="350"/>
    </location>
</feature>
<dbReference type="InterPro" id="IPR004516">
    <property type="entry name" value="HisRS/HisZ"/>
</dbReference>
<dbReference type="GO" id="GO:0005524">
    <property type="term" value="F:ATP binding"/>
    <property type="evidence" value="ECO:0007669"/>
    <property type="project" value="UniProtKB-UniRule"/>
</dbReference>
<evidence type="ECO:0000313" key="7">
    <source>
        <dbReference type="Proteomes" id="UP000289952"/>
    </source>
</evidence>
<evidence type="ECO:0000256" key="1">
    <source>
        <dbReference type="ARBA" id="ARBA00008226"/>
    </source>
</evidence>
<reference evidence="6 7" key="1">
    <citation type="submission" date="2019-01" db="EMBL/GenBank/DDBJ databases">
        <authorList>
            <consortium name="Pathogen Informatics"/>
        </authorList>
    </citation>
    <scope>NUCLEOTIDE SEQUENCE [LARGE SCALE GENOMIC DNA]</scope>
    <source>
        <strain evidence="6 7">NCTC10118</strain>
    </source>
</reference>
<dbReference type="PIRSF" id="PIRSF001549">
    <property type="entry name" value="His-tRNA_synth"/>
    <property type="match status" value="1"/>
</dbReference>
<keyword evidence="2 3" id="KW-0067">ATP-binding</keyword>
<feature type="binding site" evidence="4">
    <location>
        <position position="123"/>
    </location>
    <ligand>
        <name>L-histidine</name>
        <dbReference type="ChEBI" id="CHEBI:57595"/>
    </ligand>
</feature>
<dbReference type="SUPFAM" id="SSF55681">
    <property type="entry name" value="Class II aaRS and biotin synthetases"/>
    <property type="match status" value="1"/>
</dbReference>
<dbReference type="Proteomes" id="UP000289952">
    <property type="component" value="Chromosome"/>
</dbReference>